<keyword evidence="6" id="KW-0408">Iron</keyword>
<dbReference type="InterPro" id="IPR004644">
    <property type="entry name" value="Fe-S_L-Ser_mono"/>
</dbReference>
<dbReference type="NCBIfam" id="TIGR00720">
    <property type="entry name" value="sda_mono"/>
    <property type="match status" value="1"/>
</dbReference>
<organism evidence="12">
    <name type="scientific">Knufia peltigerae</name>
    <dbReference type="NCBI Taxonomy" id="1002370"/>
    <lineage>
        <taxon>Eukaryota</taxon>
        <taxon>Fungi</taxon>
        <taxon>Dikarya</taxon>
        <taxon>Ascomycota</taxon>
        <taxon>Pezizomycotina</taxon>
        <taxon>Eurotiomycetes</taxon>
        <taxon>Chaetothyriomycetidae</taxon>
        <taxon>Chaetothyriales</taxon>
        <taxon>Trichomeriaceae</taxon>
        <taxon>Knufia</taxon>
    </lineage>
</organism>
<dbReference type="PANTHER" id="PTHR30182:SF1">
    <property type="entry name" value="L-SERINE DEHYDRATASE 1"/>
    <property type="match status" value="1"/>
</dbReference>
<keyword evidence="8" id="KW-0456">Lyase</keyword>
<reference evidence="12" key="1">
    <citation type="submission" date="2022-10" db="EMBL/GenBank/DDBJ databases">
        <title>Culturing micro-colonial fungi from biological soil crusts in the Mojave desert and describing Neophaeococcomyces mojavensis, and introducing the new genera and species Taxawa tesnikishii.</title>
        <authorList>
            <person name="Kurbessoian T."/>
            <person name="Stajich J.E."/>
        </authorList>
    </citation>
    <scope>NUCLEOTIDE SEQUENCE</scope>
    <source>
        <strain evidence="12">TK_35</strain>
    </source>
</reference>
<dbReference type="InterPro" id="IPR005131">
    <property type="entry name" value="Ser_deHydtase_bsu"/>
</dbReference>
<evidence type="ECO:0000259" key="10">
    <source>
        <dbReference type="Pfam" id="PF03313"/>
    </source>
</evidence>
<dbReference type="Pfam" id="PF03313">
    <property type="entry name" value="SDH_alpha"/>
    <property type="match status" value="1"/>
</dbReference>
<evidence type="ECO:0008006" key="13">
    <source>
        <dbReference type="Google" id="ProtNLM"/>
    </source>
</evidence>
<evidence type="ECO:0000256" key="4">
    <source>
        <dbReference type="ARBA" id="ARBA00022485"/>
    </source>
</evidence>
<keyword evidence="5" id="KW-0479">Metal-binding</keyword>
<comment type="pathway">
    <text evidence="2">Carbohydrate biosynthesis; gluconeogenesis.</text>
</comment>
<dbReference type="SUPFAM" id="SSF53474">
    <property type="entry name" value="alpha/beta-Hydrolases"/>
    <property type="match status" value="1"/>
</dbReference>
<evidence type="ECO:0000259" key="9">
    <source>
        <dbReference type="Pfam" id="PF00561"/>
    </source>
</evidence>
<dbReference type="GO" id="GO:0003941">
    <property type="term" value="F:L-serine ammonia-lyase activity"/>
    <property type="evidence" value="ECO:0007669"/>
    <property type="project" value="InterPro"/>
</dbReference>
<dbReference type="InterPro" id="IPR005130">
    <property type="entry name" value="Ser_deHydtase-like_asu"/>
</dbReference>
<dbReference type="AlphaFoldDB" id="A0AA39CWB9"/>
<evidence type="ECO:0000256" key="1">
    <source>
        <dbReference type="ARBA" id="ARBA00001966"/>
    </source>
</evidence>
<dbReference type="GO" id="GO:0006094">
    <property type="term" value="P:gluconeogenesis"/>
    <property type="evidence" value="ECO:0007669"/>
    <property type="project" value="UniProtKB-KW"/>
</dbReference>
<feature type="domain" description="Serine dehydratase beta chain" evidence="11">
    <location>
        <begin position="4"/>
        <end position="158"/>
    </location>
</feature>
<dbReference type="InterPro" id="IPR051318">
    <property type="entry name" value="Fe-S_L-Ser"/>
</dbReference>
<sequence length="734" mass="79908">MAVSTFDVFKIGIGPSSSHTVGPMRAAERFIHRWLLDPGKLAEVARIRADVYGSLALTGRGHGTDKAILLGLEGQRPNLIDPDIIPSTLERIRGSKRIVLMGQHEIAFDEKRDLGLNKRQKLPYHTNGMRFTAYNADDEVLATRDYYSVGGGFVVNQDDAADDRIVPDETPLPYPFKSGDELLAQTARSGLSIAQLMFENEKCWRSEDEIRDNLREIWSAMQACVARGIREEGVLPGGLKVGRRAPALYRELSSKPEAAMRDPLTTLDWVNLYALAVNEENAAGGRVVTAPTNGAAGVLPAVLHYFDRFCPGANEQRVFDFLLTSAAIGILYKENASISGAEVGCQGEVGVACSMAAGGLVAALGGNPSQIENAAEIGMEHNLGLTCDPIGGLARASPAPECPMRVIAAALLACVPLSALAAPAYGPRLEGFDYGYPVKTFALESQRQPLEMAYLDVAPKKRPIGVVVLLHGKNFCAATWKETIKPLVAAGYRVIAPDQVGFCKSSKPERYQYSFGQLADNTHALLQQLQLGDVPVHVVGHSMGGMLAIRYALMYPQELRSLSLVNPIGLEDWKALGVPWRSVDAWYAGEMNISYDSIRRYQLDVYYDGKWKPAYEPWARMQSGMYEGPGKQQVAWSQALTSDMVFNQPVVHELKNLQVPTTLFIGQKDRTAIGRDQASPELKATLGNYPVLGKAAAAAIAGSTLIEFPTLGHSPQVQDPKQFNTALLKSLKAR</sequence>
<dbReference type="InterPro" id="IPR029058">
    <property type="entry name" value="AB_hydrolase_fold"/>
</dbReference>
<accession>A0AA39CWB9</accession>
<dbReference type="GO" id="GO:0046872">
    <property type="term" value="F:metal ion binding"/>
    <property type="evidence" value="ECO:0007669"/>
    <property type="project" value="UniProtKB-KW"/>
</dbReference>
<dbReference type="PANTHER" id="PTHR30182">
    <property type="entry name" value="L-SERINE DEHYDRATASE"/>
    <property type="match status" value="1"/>
</dbReference>
<dbReference type="InterPro" id="IPR029009">
    <property type="entry name" value="ASB_dom_sf"/>
</dbReference>
<evidence type="ECO:0000256" key="8">
    <source>
        <dbReference type="ARBA" id="ARBA00023239"/>
    </source>
</evidence>
<evidence type="ECO:0000259" key="11">
    <source>
        <dbReference type="Pfam" id="PF03315"/>
    </source>
</evidence>
<dbReference type="PRINTS" id="PR00111">
    <property type="entry name" value="ABHYDROLASE"/>
</dbReference>
<feature type="domain" description="Serine dehydratase-like alpha subunit" evidence="10">
    <location>
        <begin position="189"/>
        <end position="413"/>
    </location>
</feature>
<evidence type="ECO:0000256" key="2">
    <source>
        <dbReference type="ARBA" id="ARBA00004742"/>
    </source>
</evidence>
<dbReference type="Gene3D" id="3.30.1330.90">
    <property type="entry name" value="D-3-phosphoglycerate dehydrogenase, domain 3"/>
    <property type="match status" value="1"/>
</dbReference>
<dbReference type="GO" id="GO:0051539">
    <property type="term" value="F:4 iron, 4 sulfur cluster binding"/>
    <property type="evidence" value="ECO:0007669"/>
    <property type="project" value="UniProtKB-KW"/>
</dbReference>
<comment type="cofactor">
    <cofactor evidence="1">
        <name>[4Fe-4S] cluster</name>
        <dbReference type="ChEBI" id="CHEBI:49883"/>
    </cofactor>
</comment>
<keyword evidence="4" id="KW-0004">4Fe-4S</keyword>
<proteinExistence type="predicted"/>
<dbReference type="Gene3D" id="3.40.50.1820">
    <property type="entry name" value="alpha/beta hydrolase"/>
    <property type="match status" value="1"/>
</dbReference>
<keyword evidence="7" id="KW-0411">Iron-sulfur</keyword>
<evidence type="ECO:0000256" key="3">
    <source>
        <dbReference type="ARBA" id="ARBA00022432"/>
    </source>
</evidence>
<feature type="domain" description="AB hydrolase-1" evidence="9">
    <location>
        <begin position="466"/>
        <end position="595"/>
    </location>
</feature>
<comment type="caution">
    <text evidence="12">The sequence shown here is derived from an EMBL/GenBank/DDBJ whole genome shotgun (WGS) entry which is preliminary data.</text>
</comment>
<dbReference type="Pfam" id="PF00561">
    <property type="entry name" value="Abhydrolase_1"/>
    <property type="match status" value="1"/>
</dbReference>
<gene>
    <name evidence="12" type="ORF">H2204_007981</name>
</gene>
<dbReference type="InterPro" id="IPR000073">
    <property type="entry name" value="AB_hydrolase_1"/>
</dbReference>
<dbReference type="FunFam" id="3.30.1330.90:FF:000001">
    <property type="entry name" value="L-serine ammonia-lyase 1"/>
    <property type="match status" value="1"/>
</dbReference>
<dbReference type="Pfam" id="PF03315">
    <property type="entry name" value="SDH_beta"/>
    <property type="match status" value="1"/>
</dbReference>
<evidence type="ECO:0000313" key="12">
    <source>
        <dbReference type="EMBL" id="KAJ9631535.1"/>
    </source>
</evidence>
<evidence type="ECO:0000256" key="5">
    <source>
        <dbReference type="ARBA" id="ARBA00022723"/>
    </source>
</evidence>
<evidence type="ECO:0000256" key="6">
    <source>
        <dbReference type="ARBA" id="ARBA00023004"/>
    </source>
</evidence>
<evidence type="ECO:0000256" key="7">
    <source>
        <dbReference type="ARBA" id="ARBA00023014"/>
    </source>
</evidence>
<protein>
    <recommendedName>
        <fullName evidence="13">L-serine ammonia-lyase</fullName>
    </recommendedName>
</protein>
<name>A0AA39CWB9_9EURO</name>
<keyword evidence="3" id="KW-0312">Gluconeogenesis</keyword>
<dbReference type="EMBL" id="JAPDRN010000056">
    <property type="protein sequence ID" value="KAJ9631535.1"/>
    <property type="molecule type" value="Genomic_DNA"/>
</dbReference>
<dbReference type="SUPFAM" id="SSF143548">
    <property type="entry name" value="Serine metabolism enzymes domain"/>
    <property type="match status" value="1"/>
</dbReference>